<feature type="region of interest" description="Disordered" evidence="1">
    <location>
        <begin position="195"/>
        <end position="238"/>
    </location>
</feature>
<evidence type="ECO:0000313" key="2">
    <source>
        <dbReference type="EMBL" id="CBZ50076.1"/>
    </source>
</evidence>
<dbReference type="Gene3D" id="3.30.2350.10">
    <property type="entry name" value="Pseudouridine synthase"/>
    <property type="match status" value="1"/>
</dbReference>
<dbReference type="SUPFAM" id="SSF55120">
    <property type="entry name" value="Pseudouridine synthase"/>
    <property type="match status" value="1"/>
</dbReference>
<dbReference type="AlphaFoldDB" id="F0V8N5"/>
<dbReference type="Proteomes" id="UP000007494">
    <property type="component" value="Chromosome II"/>
</dbReference>
<feature type="region of interest" description="Disordered" evidence="1">
    <location>
        <begin position="870"/>
        <end position="894"/>
    </location>
</feature>
<dbReference type="RefSeq" id="XP_003880111.1">
    <property type="nucleotide sequence ID" value="XM_003880062.1"/>
</dbReference>
<dbReference type="InParanoid" id="F0V8N5"/>
<dbReference type="eggNOG" id="ENOG502QZJF">
    <property type="taxonomic scope" value="Eukaryota"/>
</dbReference>
<dbReference type="OMA" id="GIFFPMQ"/>
<protein>
    <recommendedName>
        <fullName evidence="4">RNA pseudouridine synthase superfamily protein</fullName>
    </recommendedName>
</protein>
<evidence type="ECO:0000313" key="3">
    <source>
        <dbReference type="Proteomes" id="UP000007494"/>
    </source>
</evidence>
<gene>
    <name evidence="2" type="ORF">NCLIV_005520</name>
</gene>
<dbReference type="GeneID" id="13446134"/>
<dbReference type="VEuPathDB" id="ToxoDB:NCLIV_005520"/>
<evidence type="ECO:0000256" key="1">
    <source>
        <dbReference type="SAM" id="MobiDB-lite"/>
    </source>
</evidence>
<feature type="region of interest" description="Disordered" evidence="1">
    <location>
        <begin position="704"/>
        <end position="751"/>
    </location>
</feature>
<feature type="compositionally biased region" description="Basic and acidic residues" evidence="1">
    <location>
        <begin position="338"/>
        <end position="400"/>
    </location>
</feature>
<evidence type="ECO:0008006" key="4">
    <source>
        <dbReference type="Google" id="ProtNLM"/>
    </source>
</evidence>
<dbReference type="GO" id="GO:0001522">
    <property type="term" value="P:pseudouridine synthesis"/>
    <property type="evidence" value="ECO:0007669"/>
    <property type="project" value="InterPro"/>
</dbReference>
<keyword evidence="3" id="KW-1185">Reference proteome</keyword>
<organism evidence="2 3">
    <name type="scientific">Neospora caninum (strain Liverpool)</name>
    <dbReference type="NCBI Taxonomy" id="572307"/>
    <lineage>
        <taxon>Eukaryota</taxon>
        <taxon>Sar</taxon>
        <taxon>Alveolata</taxon>
        <taxon>Apicomplexa</taxon>
        <taxon>Conoidasida</taxon>
        <taxon>Coccidia</taxon>
        <taxon>Eucoccidiorida</taxon>
        <taxon>Eimeriorina</taxon>
        <taxon>Sarcocystidae</taxon>
        <taxon>Neospora</taxon>
    </lineage>
</organism>
<reference evidence="3" key="1">
    <citation type="journal article" date="2012" name="PLoS Pathog.">
        <title>Comparative genomics of the apicomplexan parasites Toxoplasma gondii and Neospora caninum: Coccidia differing in host range and transmission strategy.</title>
        <authorList>
            <person name="Reid A.J."/>
            <person name="Vermont S.J."/>
            <person name="Cotton J.A."/>
            <person name="Harris D."/>
            <person name="Hill-Cawthorne G.A."/>
            <person name="Konen-Waisman S."/>
            <person name="Latham S.M."/>
            <person name="Mourier T."/>
            <person name="Norton R."/>
            <person name="Quail M.A."/>
            <person name="Sanders M."/>
            <person name="Shanmugam D."/>
            <person name="Sohal A."/>
            <person name="Wasmuth J.D."/>
            <person name="Brunk B."/>
            <person name="Grigg M.E."/>
            <person name="Howard J.C."/>
            <person name="Parkinson J."/>
            <person name="Roos D.S."/>
            <person name="Trees A.J."/>
            <person name="Berriman M."/>
            <person name="Pain A."/>
            <person name="Wastling J.M."/>
        </authorList>
    </citation>
    <scope>NUCLEOTIDE SEQUENCE [LARGE SCALE GENOMIC DNA]</scope>
    <source>
        <strain evidence="3">Liverpool</strain>
    </source>
</reference>
<dbReference type="OrthoDB" id="333706at2759"/>
<feature type="region of interest" description="Disordered" evidence="1">
    <location>
        <begin position="287"/>
        <end position="400"/>
    </location>
</feature>
<dbReference type="GO" id="GO:0009982">
    <property type="term" value="F:pseudouridine synthase activity"/>
    <property type="evidence" value="ECO:0007669"/>
    <property type="project" value="InterPro"/>
</dbReference>
<feature type="compositionally biased region" description="Basic and acidic residues" evidence="1">
    <location>
        <begin position="303"/>
        <end position="330"/>
    </location>
</feature>
<name>F0V8N5_NEOCL</name>
<sequence>MGFSAVVGRFQSQLWPGPGHKKTKKREAADRRYLPRTGAAGAVLRFVHNSLADRWCVIAKPPGWALEAANGRPSVRAALQPLLDAAIVSRACAIQTGFWEERGACAPRRGRGKGATLLGKELREAVEGEMEEQEETKGIFFPMQLDADAQGLLLVATDDAMNRHLRGLLLDGSICRHFRVLADLSIAAPAAEDFAVPPSTSSLSSPSAEISRSVGRRKRSRSQCEDGEAQRGDEGGAPEWTAALPRFAFPLRWRWSPIERILAFSHAARAATDPRVQSRASACGHLSVAQERASAGRGKAPAARRDGTRGNSEDAQDERRSERLEGERGTRGFSAGSQEKETAGRSAKEDRLQARGDADAKETNWGDTKWNKEDTGRLKAEPPTEGTKQEVTSHKRGERTNLSRAPVASLETKGFTLPASTEVRGCLRLWDARTGELCRQGKLKTCISARHAKLRLRDVPEVNHLETPTDRLLRAIQKAWSRRASDEEGTECLQKDEAASRFPLRACSSGDREGPIADLKRREILQLLDGSFIPHSLSAVLSQNALAHSSFFASSSSAILSDHHDLLPKCAASEEYRPHFDRRLLPSLRPVGASCSSLQTGSCLARTSFQLLSIWRARLLDGRVRLLGLYRVQTQEPPRSHQIRVHFSEAGCPVVNDALYHPAFSTDFRRKVLVSSLSLARDPEQIGEGGRALCASRGLPADPFGLEDSDGEDRAGRLSPSPCLAGTPADDDAGNLRRSAGHCLGPDEDASSLSDIARGPIATLPVDAPLPASPFSPFVENREGRLFLSPETLSQTHPTGLDEQTGMCASLGVQLFRLTMIDPLKPRDRATEELIFELDSPPEWAGVRDATQQEELELWEKGGEELIASAQDKHEIDAFSPSLGTSPAREPARD</sequence>
<feature type="compositionally biased region" description="Basic and acidic residues" evidence="1">
    <location>
        <begin position="222"/>
        <end position="234"/>
    </location>
</feature>
<dbReference type="EMBL" id="FR823382">
    <property type="protein sequence ID" value="CBZ50076.1"/>
    <property type="molecule type" value="Genomic_DNA"/>
</dbReference>
<dbReference type="InterPro" id="IPR020103">
    <property type="entry name" value="PsdUridine_synth_cat_dom_sf"/>
</dbReference>
<dbReference type="GO" id="GO:0003723">
    <property type="term" value="F:RNA binding"/>
    <property type="evidence" value="ECO:0007669"/>
    <property type="project" value="InterPro"/>
</dbReference>
<accession>F0V8N5</accession>
<proteinExistence type="predicted"/>
<feature type="compositionally biased region" description="Low complexity" evidence="1">
    <location>
        <begin position="197"/>
        <end position="213"/>
    </location>
</feature>